<evidence type="ECO:0000313" key="2">
    <source>
        <dbReference type="Proteomes" id="UP000308489"/>
    </source>
</evidence>
<sequence>MSYFKKANDFYNAKEYEKAITMYEKALKTNENESSSLYNTAVCHIKLKNYYKAIDFLKNAINFKKDSKYVFNLAYCYAMLNNNQKALYYFNLSWSINNEDKDCEKAIKLILENYRN</sequence>
<proteinExistence type="predicted"/>
<protein>
    <submittedName>
        <fullName evidence="1">TPR repeats containing protein</fullName>
    </submittedName>
</protein>
<dbReference type="OrthoDB" id="1907609at2"/>
<dbReference type="InterPro" id="IPR019734">
    <property type="entry name" value="TPR_rpt"/>
</dbReference>
<dbReference type="KEGG" id="hhw:NCTC503_02068"/>
<gene>
    <name evidence="1" type="ORF">NCTC503_02068</name>
</gene>
<dbReference type="Gene3D" id="1.25.40.10">
    <property type="entry name" value="Tetratricopeptide repeat domain"/>
    <property type="match status" value="1"/>
</dbReference>
<dbReference type="RefSeq" id="WP_138210642.1">
    <property type="nucleotide sequence ID" value="NZ_CBCRUQ010000021.1"/>
</dbReference>
<dbReference type="Proteomes" id="UP000308489">
    <property type="component" value="Chromosome 1"/>
</dbReference>
<dbReference type="Pfam" id="PF12895">
    <property type="entry name" value="ANAPC3"/>
    <property type="match status" value="1"/>
</dbReference>
<keyword evidence="2" id="KW-1185">Reference proteome</keyword>
<name>A0A4U9RP29_HATHI</name>
<dbReference type="EMBL" id="LR590481">
    <property type="protein sequence ID" value="VTQ93201.1"/>
    <property type="molecule type" value="Genomic_DNA"/>
</dbReference>
<dbReference type="SMART" id="SM00028">
    <property type="entry name" value="TPR"/>
    <property type="match status" value="3"/>
</dbReference>
<accession>A0A4U9RP29</accession>
<organism evidence="1 2">
    <name type="scientific">Hathewaya histolytica</name>
    <name type="common">Clostridium histolyticum</name>
    <dbReference type="NCBI Taxonomy" id="1498"/>
    <lineage>
        <taxon>Bacteria</taxon>
        <taxon>Bacillati</taxon>
        <taxon>Bacillota</taxon>
        <taxon>Clostridia</taxon>
        <taxon>Eubacteriales</taxon>
        <taxon>Clostridiaceae</taxon>
        <taxon>Hathewaya</taxon>
    </lineage>
</organism>
<reference evidence="1 2" key="1">
    <citation type="submission" date="2019-05" db="EMBL/GenBank/DDBJ databases">
        <authorList>
            <consortium name="Pathogen Informatics"/>
        </authorList>
    </citation>
    <scope>NUCLEOTIDE SEQUENCE [LARGE SCALE GENOMIC DNA]</scope>
    <source>
        <strain evidence="1 2">NCTC503</strain>
    </source>
</reference>
<evidence type="ECO:0000313" key="1">
    <source>
        <dbReference type="EMBL" id="VTQ93201.1"/>
    </source>
</evidence>
<dbReference type="SUPFAM" id="SSF48452">
    <property type="entry name" value="TPR-like"/>
    <property type="match status" value="1"/>
</dbReference>
<dbReference type="InterPro" id="IPR011990">
    <property type="entry name" value="TPR-like_helical_dom_sf"/>
</dbReference>
<dbReference type="AlphaFoldDB" id="A0A4U9RP29"/>